<accession>A0A8K0R0H7</accession>
<organism evidence="2 3">
    <name type="scientific">Paraphoma chrysanthemicola</name>
    <dbReference type="NCBI Taxonomy" id="798071"/>
    <lineage>
        <taxon>Eukaryota</taxon>
        <taxon>Fungi</taxon>
        <taxon>Dikarya</taxon>
        <taxon>Ascomycota</taxon>
        <taxon>Pezizomycotina</taxon>
        <taxon>Dothideomycetes</taxon>
        <taxon>Pleosporomycetidae</taxon>
        <taxon>Pleosporales</taxon>
        <taxon>Pleosporineae</taxon>
        <taxon>Phaeosphaeriaceae</taxon>
        <taxon>Paraphoma</taxon>
    </lineage>
</organism>
<dbReference type="OrthoDB" id="5428863at2759"/>
<name>A0A8K0R0H7_9PLEO</name>
<sequence>MATNAVVYHLDPAQLCSQCVGLDIAELICGLNLRTISRSKMKPEPCTLCRFILQCLPVLPDDKSGAIETLKLLSAAPSDLSWVAGPTSSALPTPNKFKKDTYIFLGYQVGREWPESIIAPISYKQWSGIEPTPINIEYAMIEKWLKLDHESQQFQPKIETPSFLLQIVVVDCNSRSLVNLPFGECYFALSYVWGAGNTEDGMSLPNRFPQTIEDSITLCNALGFRYLWIDRYCIPQNDPHVRAIQIKRMNEIYSNAYVVIIACAGADPHYGLPGISRARLSSPCLDTGSNGYLQMIPTIHDVTNSVWSTRAWTYQEVLMATRRLYFTERQLYFESRRCIESEFTTQVLALNRSLAAPIYDFVNTEAGTTTDIFFLLQEYSSRDMSRSCDILNAISGVLAYYERYAGIRHLWGLPFSEALPASTQSDSTNSFLPIERSFFWTCRTKPPYPAYPAYRREGFPTWSWTGWYGSLKYWARAVHPIQVEVSESSAQEILKIDVELNSGACMTWKEFQQSYFDLEVGHLEENVSPHSLSRYLHVEADISPVIWCSACENYRDKALQSVVVFIKPTHGEPLQLGVQDTCERAAIQSIKYCQSSPGLECECFGLQNPYLVVPLTTSLTHDGRTGLNWYGLLVHNVGGHWERLALLEGPVETFERARKVRRKIRLG</sequence>
<dbReference type="AlphaFoldDB" id="A0A8K0R0H7"/>
<dbReference type="PANTHER" id="PTHR33112">
    <property type="entry name" value="DOMAIN PROTEIN, PUTATIVE-RELATED"/>
    <property type="match status" value="1"/>
</dbReference>
<protein>
    <submittedName>
        <fullName evidence="2">Heterokaryon incompatibility protein-domain-containing protein</fullName>
    </submittedName>
</protein>
<reference evidence="2" key="1">
    <citation type="journal article" date="2021" name="Nat. Commun.">
        <title>Genetic determinants of endophytism in the Arabidopsis root mycobiome.</title>
        <authorList>
            <person name="Mesny F."/>
            <person name="Miyauchi S."/>
            <person name="Thiergart T."/>
            <person name="Pickel B."/>
            <person name="Atanasova L."/>
            <person name="Karlsson M."/>
            <person name="Huettel B."/>
            <person name="Barry K.W."/>
            <person name="Haridas S."/>
            <person name="Chen C."/>
            <person name="Bauer D."/>
            <person name="Andreopoulos W."/>
            <person name="Pangilinan J."/>
            <person name="LaButti K."/>
            <person name="Riley R."/>
            <person name="Lipzen A."/>
            <person name="Clum A."/>
            <person name="Drula E."/>
            <person name="Henrissat B."/>
            <person name="Kohler A."/>
            <person name="Grigoriev I.V."/>
            <person name="Martin F.M."/>
            <person name="Hacquard S."/>
        </authorList>
    </citation>
    <scope>NUCLEOTIDE SEQUENCE</scope>
    <source>
        <strain evidence="2">MPI-SDFR-AT-0120</strain>
    </source>
</reference>
<dbReference type="Proteomes" id="UP000813461">
    <property type="component" value="Unassembled WGS sequence"/>
</dbReference>
<feature type="domain" description="Heterokaryon incompatibility" evidence="1">
    <location>
        <begin position="186"/>
        <end position="316"/>
    </location>
</feature>
<gene>
    <name evidence="2" type="ORF">FB567DRAFT_98198</name>
</gene>
<evidence type="ECO:0000313" key="3">
    <source>
        <dbReference type="Proteomes" id="UP000813461"/>
    </source>
</evidence>
<dbReference type="PANTHER" id="PTHR33112:SF1">
    <property type="entry name" value="HETEROKARYON INCOMPATIBILITY DOMAIN-CONTAINING PROTEIN"/>
    <property type="match status" value="1"/>
</dbReference>
<dbReference type="InterPro" id="IPR010730">
    <property type="entry name" value="HET"/>
</dbReference>
<comment type="caution">
    <text evidence="2">The sequence shown here is derived from an EMBL/GenBank/DDBJ whole genome shotgun (WGS) entry which is preliminary data.</text>
</comment>
<keyword evidence="3" id="KW-1185">Reference proteome</keyword>
<dbReference type="EMBL" id="JAGMVJ010000014">
    <property type="protein sequence ID" value="KAH7082095.1"/>
    <property type="molecule type" value="Genomic_DNA"/>
</dbReference>
<evidence type="ECO:0000313" key="2">
    <source>
        <dbReference type="EMBL" id="KAH7082095.1"/>
    </source>
</evidence>
<proteinExistence type="predicted"/>
<dbReference type="Pfam" id="PF06985">
    <property type="entry name" value="HET"/>
    <property type="match status" value="1"/>
</dbReference>
<evidence type="ECO:0000259" key="1">
    <source>
        <dbReference type="Pfam" id="PF06985"/>
    </source>
</evidence>